<evidence type="ECO:0000313" key="1">
    <source>
        <dbReference type="EMBL" id="MCI2284322.1"/>
    </source>
</evidence>
<evidence type="ECO:0000313" key="2">
    <source>
        <dbReference type="Proteomes" id="UP001139646"/>
    </source>
</evidence>
<accession>A0ABS9X3E7</accession>
<organism evidence="1 2">
    <name type="scientific">Colwellia maritima</name>
    <dbReference type="NCBI Taxonomy" id="2912588"/>
    <lineage>
        <taxon>Bacteria</taxon>
        <taxon>Pseudomonadati</taxon>
        <taxon>Pseudomonadota</taxon>
        <taxon>Gammaproteobacteria</taxon>
        <taxon>Alteromonadales</taxon>
        <taxon>Colwelliaceae</taxon>
        <taxon>Colwellia</taxon>
    </lineage>
</organism>
<proteinExistence type="predicted"/>
<keyword evidence="2" id="KW-1185">Reference proteome</keyword>
<dbReference type="RefSeq" id="WP_242286765.1">
    <property type="nucleotide sequence ID" value="NZ_JAKKSL010000002.1"/>
</dbReference>
<dbReference type="EMBL" id="JAKKSL010000002">
    <property type="protein sequence ID" value="MCI2284322.1"/>
    <property type="molecule type" value="Genomic_DNA"/>
</dbReference>
<comment type="caution">
    <text evidence="1">The sequence shown here is derived from an EMBL/GenBank/DDBJ whole genome shotgun (WGS) entry which is preliminary data.</text>
</comment>
<dbReference type="Proteomes" id="UP001139646">
    <property type="component" value="Unassembled WGS sequence"/>
</dbReference>
<sequence>MDELTVQLAQLMAQRNVLSLNFCCYKDNIVNNTQKLLTIARLIQFENNNQCILSAQNVEQLNTHINAEHHYSGDELALIISLKLMLEPSLQKQLLPRYLNSAQPQLQSLVLAVAKLLGDKLIITLDFTQATQSFITAKPNECLHQQAFIQHVLFHLYYRKTLNDYLNEMIPNYKNRNDRQNNNLSVLNWLTIDVLSNCLSTELRAELGTELRANNQFDVQAITHSLYRMIICKVRCLMCIFAHSMNMK</sequence>
<name>A0ABS9X3E7_9GAMM</name>
<protein>
    <submittedName>
        <fullName evidence="1">Uncharacterized protein</fullName>
    </submittedName>
</protein>
<reference evidence="1" key="1">
    <citation type="submission" date="2022-01" db="EMBL/GenBank/DDBJ databases">
        <title>Colwellia maritima, isolated from seawater.</title>
        <authorList>
            <person name="Kristyanto S."/>
            <person name="Jung J."/>
            <person name="Jeon C.O."/>
        </authorList>
    </citation>
    <scope>NUCLEOTIDE SEQUENCE</scope>
    <source>
        <strain evidence="1">MSW7</strain>
    </source>
</reference>
<gene>
    <name evidence="1" type="ORF">L3081_14180</name>
</gene>